<evidence type="ECO:0000313" key="4">
    <source>
        <dbReference type="Proteomes" id="UP000236536"/>
    </source>
</evidence>
<proteinExistence type="predicted"/>
<dbReference type="RefSeq" id="WP_123619000.1">
    <property type="nucleotide sequence ID" value="NZ_CP010599.1"/>
</dbReference>
<evidence type="ECO:0000313" key="3">
    <source>
        <dbReference type="Proteomes" id="UP000236447"/>
    </source>
</evidence>
<reference evidence="2 3" key="1">
    <citation type="journal article" date="2017" name="Front. Microbiol.">
        <title>Phaeobacter piscinae sp. nov., a species of the Roseobacter group and potential aquaculture probiont.</title>
        <authorList>
            <person name="Sonnenschein E.C."/>
            <person name="Phippen C.B.W."/>
            <person name="Nielsen K.F."/>
            <person name="Mateiu R.V."/>
            <person name="Melchiorsen J."/>
            <person name="Gram L."/>
            <person name="Overmann J."/>
            <person name="Freese H.M."/>
        </authorList>
    </citation>
    <scope>NUCLEOTIDE SEQUENCE [LARGE SCALE GENOMIC DNA]</scope>
    <source>
        <strain evidence="2 3">P88</strain>
    </source>
</reference>
<protein>
    <submittedName>
        <fullName evidence="2">Uncharacterized protein</fullName>
    </submittedName>
</protein>
<keyword evidence="4" id="KW-1185">Reference proteome</keyword>
<dbReference type="EMBL" id="CP010705">
    <property type="protein sequence ID" value="AUQ93018.1"/>
    <property type="molecule type" value="Genomic_DNA"/>
</dbReference>
<gene>
    <name evidence="1" type="ORF">PhaeoP66_00190</name>
    <name evidence="2" type="ORF">PhaeoP88_03177</name>
</gene>
<dbReference type="AlphaFoldDB" id="A0A2I7LU03"/>
<name>A0A2I7LU03_9RHOB</name>
<organism evidence="2 3">
    <name type="scientific">Phaeobacter inhibens</name>
    <dbReference type="NCBI Taxonomy" id="221822"/>
    <lineage>
        <taxon>Bacteria</taxon>
        <taxon>Pseudomonadati</taxon>
        <taxon>Pseudomonadota</taxon>
        <taxon>Alphaproteobacteria</taxon>
        <taxon>Rhodobacterales</taxon>
        <taxon>Roseobacteraceae</taxon>
        <taxon>Phaeobacter</taxon>
    </lineage>
</organism>
<dbReference type="Proteomes" id="UP000236447">
    <property type="component" value="Chromosome"/>
</dbReference>
<accession>A0A2I7LU03</accession>
<evidence type="ECO:0000313" key="2">
    <source>
        <dbReference type="EMBL" id="AUR00508.1"/>
    </source>
</evidence>
<dbReference type="Proteomes" id="UP000236536">
    <property type="component" value="Chromosome"/>
</dbReference>
<sequence>MAILNRFFEAEAANWVVDKIDVLEGRAKFCAYNALRYLKWANETYAVSSLVSNFNGLHATEEAVACFISSGVRFGSNANASKIKLREHKTKALVSIFAQRCLRSIDGHRVKFGVSPNHDNLIFDLPIVEGGWRGEFHLSQLRLMDEGAEACSDWQKLGEGPDLDDIFEEISKASKARNALLYADDDGVPTGFTDPEEALIRDTKLTFGLIWAAVDLHMDPARDSDFLNRFLAQIVDLQKEGKARKKLGSDG</sequence>
<reference evidence="1 4" key="3">
    <citation type="journal article" date="2017" name="Int. J. Syst. Evol. Microbiol.">
        <title>Adaptation of Surface-Associated Bacteria to the Open Ocean: A Genomically Distinct Subpopulation of Phaeobacter gallaeciensis Colonizes Pacific Mesozooplankton.</title>
        <authorList>
            <person name="Freese H.M."/>
            <person name="Methner A."/>
            <person name="Overmann J."/>
        </authorList>
    </citation>
    <scope>NUCLEOTIDE SEQUENCE [LARGE SCALE GENOMIC DNA]</scope>
    <source>
        <strain evidence="1 4">P66</strain>
    </source>
</reference>
<evidence type="ECO:0000313" key="1">
    <source>
        <dbReference type="EMBL" id="AUQ93018.1"/>
    </source>
</evidence>
<reference evidence="3 4" key="2">
    <citation type="journal article" date="2017" name="Genome Biol. Evol.">
        <title>Trajectories and Drivers of Genome Evolution in Surface-Associated Marine Phaeobacter.</title>
        <authorList>
            <person name="Freese H.M."/>
            <person name="Sikorski J."/>
            <person name="Bunk B."/>
            <person name="Scheuner C."/>
            <person name="Meier-Kolthoff J.P."/>
            <person name="Sproer C."/>
            <person name="Gram L."/>
            <person name="Overmann J."/>
        </authorList>
    </citation>
    <scope>NUCLEOTIDE SEQUENCE [LARGE SCALE GENOMIC DNA]</scope>
    <source>
        <strain evidence="1 4">P66</strain>
        <strain evidence="2 3">P88</strain>
    </source>
</reference>
<dbReference type="EMBL" id="CP010725">
    <property type="protein sequence ID" value="AUR00508.1"/>
    <property type="molecule type" value="Genomic_DNA"/>
</dbReference>